<proteinExistence type="predicted"/>
<dbReference type="RefSeq" id="XP_002287723.1">
    <property type="nucleotide sequence ID" value="XM_002287687.1"/>
</dbReference>
<dbReference type="Proteomes" id="UP000001449">
    <property type="component" value="Chromosome 2"/>
</dbReference>
<gene>
    <name evidence="2" type="ORF">THAPSDRAFT_2267</name>
</gene>
<feature type="compositionally biased region" description="Low complexity" evidence="1">
    <location>
        <begin position="1"/>
        <end position="16"/>
    </location>
</feature>
<dbReference type="HOGENOM" id="CLU_838087_0_0_1"/>
<name>B8BTV9_THAPS</name>
<dbReference type="AlphaFoldDB" id="B8BTV9"/>
<evidence type="ECO:0000313" key="3">
    <source>
        <dbReference type="Proteomes" id="UP000001449"/>
    </source>
</evidence>
<reference evidence="2 3" key="1">
    <citation type="journal article" date="2004" name="Science">
        <title>The genome of the diatom Thalassiosira pseudonana: ecology, evolution, and metabolism.</title>
        <authorList>
            <person name="Armbrust E.V."/>
            <person name="Berges J.A."/>
            <person name="Bowler C."/>
            <person name="Green B.R."/>
            <person name="Martinez D."/>
            <person name="Putnam N.H."/>
            <person name="Zhou S."/>
            <person name="Allen A.E."/>
            <person name="Apt K.E."/>
            <person name="Bechner M."/>
            <person name="Brzezinski M.A."/>
            <person name="Chaal B.K."/>
            <person name="Chiovitti A."/>
            <person name="Davis A.K."/>
            <person name="Demarest M.S."/>
            <person name="Detter J.C."/>
            <person name="Glavina T."/>
            <person name="Goodstein D."/>
            <person name="Hadi M.Z."/>
            <person name="Hellsten U."/>
            <person name="Hildebrand M."/>
            <person name="Jenkins B.D."/>
            <person name="Jurka J."/>
            <person name="Kapitonov V.V."/>
            <person name="Kroger N."/>
            <person name="Lau W.W."/>
            <person name="Lane T.W."/>
            <person name="Larimer F.W."/>
            <person name="Lippmeier J.C."/>
            <person name="Lucas S."/>
            <person name="Medina M."/>
            <person name="Montsant A."/>
            <person name="Obornik M."/>
            <person name="Parker M.S."/>
            <person name="Palenik B."/>
            <person name="Pazour G.J."/>
            <person name="Richardson P.M."/>
            <person name="Rynearson T.A."/>
            <person name="Saito M.A."/>
            <person name="Schwartz D.C."/>
            <person name="Thamatrakoln K."/>
            <person name="Valentin K."/>
            <person name="Vardi A."/>
            <person name="Wilkerson F.P."/>
            <person name="Rokhsar D.S."/>
        </authorList>
    </citation>
    <scope>NUCLEOTIDE SEQUENCE [LARGE SCALE GENOMIC DNA]</scope>
    <source>
        <strain evidence="2 3">CCMP1335</strain>
    </source>
</reference>
<keyword evidence="3" id="KW-1185">Reference proteome</keyword>
<dbReference type="PaxDb" id="35128-Thaps2267"/>
<dbReference type="GeneID" id="7446486"/>
<organism evidence="2 3">
    <name type="scientific">Thalassiosira pseudonana</name>
    <name type="common">Marine diatom</name>
    <name type="synonym">Cyclotella nana</name>
    <dbReference type="NCBI Taxonomy" id="35128"/>
    <lineage>
        <taxon>Eukaryota</taxon>
        <taxon>Sar</taxon>
        <taxon>Stramenopiles</taxon>
        <taxon>Ochrophyta</taxon>
        <taxon>Bacillariophyta</taxon>
        <taxon>Coscinodiscophyceae</taxon>
        <taxon>Thalassiosirophycidae</taxon>
        <taxon>Thalassiosirales</taxon>
        <taxon>Thalassiosiraceae</taxon>
        <taxon>Thalassiosira</taxon>
    </lineage>
</organism>
<accession>B8BTV9</accession>
<dbReference type="InParanoid" id="B8BTV9"/>
<evidence type="ECO:0000256" key="1">
    <source>
        <dbReference type="SAM" id="MobiDB-lite"/>
    </source>
</evidence>
<evidence type="ECO:0000313" key="2">
    <source>
        <dbReference type="EMBL" id="EED95166.1"/>
    </source>
</evidence>
<protein>
    <submittedName>
        <fullName evidence="2">Uncharacterized protein</fullName>
    </submittedName>
</protein>
<dbReference type="KEGG" id="tps:THAPSDRAFT_2267"/>
<sequence>MNTSSDSLSISLNESSFDSRRSSPIKEQTDAIRRVNRFLARMDIKSVPSIEEGEIRSSVPNGRFQSRMNGGLSPPTSPSCGIERACYGNTSARSKTPDSCLGCTGTIRSEPPVIDSSFMVCTGASVNAPPPPSPLTIVPPKQRKKYMIEGIHGPVLTEKKLTTDCNRGRRKGNRFKRFVEARQTERAKKFDTSLDFIHLREVRKEAVVIRERTGSNDSPTSIMEDISVISEKRSDATSAFSFTILETNNSNLKSSMQQTPHKQKKNLTWWDEDANAHKPFLLKTDETLYGEDDETVNTEDTSVLLFESSGCQANNLKDLYENCRDRFKCALNDIKEEAMKIGKGVTEENLASFSEDINDDRKECSLLTKQILNVLTSCTMITPPVCEFEANASDDSMTL</sequence>
<dbReference type="EMBL" id="CM000639">
    <property type="protein sequence ID" value="EED95166.1"/>
    <property type="molecule type" value="Genomic_DNA"/>
</dbReference>
<feature type="region of interest" description="Disordered" evidence="1">
    <location>
        <begin position="1"/>
        <end position="28"/>
    </location>
</feature>
<reference evidence="2 3" key="2">
    <citation type="journal article" date="2008" name="Nature">
        <title>The Phaeodactylum genome reveals the evolutionary history of diatom genomes.</title>
        <authorList>
            <person name="Bowler C."/>
            <person name="Allen A.E."/>
            <person name="Badger J.H."/>
            <person name="Grimwood J."/>
            <person name="Jabbari K."/>
            <person name="Kuo A."/>
            <person name="Maheswari U."/>
            <person name="Martens C."/>
            <person name="Maumus F."/>
            <person name="Otillar R.P."/>
            <person name="Rayko E."/>
            <person name="Salamov A."/>
            <person name="Vandepoele K."/>
            <person name="Beszteri B."/>
            <person name="Gruber A."/>
            <person name="Heijde M."/>
            <person name="Katinka M."/>
            <person name="Mock T."/>
            <person name="Valentin K."/>
            <person name="Verret F."/>
            <person name="Berges J.A."/>
            <person name="Brownlee C."/>
            <person name="Cadoret J.P."/>
            <person name="Chiovitti A."/>
            <person name="Choi C.J."/>
            <person name="Coesel S."/>
            <person name="De Martino A."/>
            <person name="Detter J.C."/>
            <person name="Durkin C."/>
            <person name="Falciatore A."/>
            <person name="Fournet J."/>
            <person name="Haruta M."/>
            <person name="Huysman M.J."/>
            <person name="Jenkins B.D."/>
            <person name="Jiroutova K."/>
            <person name="Jorgensen R.E."/>
            <person name="Joubert Y."/>
            <person name="Kaplan A."/>
            <person name="Kroger N."/>
            <person name="Kroth P.G."/>
            <person name="La Roche J."/>
            <person name="Lindquist E."/>
            <person name="Lommer M."/>
            <person name="Martin-Jezequel V."/>
            <person name="Lopez P.J."/>
            <person name="Lucas S."/>
            <person name="Mangogna M."/>
            <person name="McGinnis K."/>
            <person name="Medlin L.K."/>
            <person name="Montsant A."/>
            <person name="Oudot-Le Secq M.P."/>
            <person name="Napoli C."/>
            <person name="Obornik M."/>
            <person name="Parker M.S."/>
            <person name="Petit J.L."/>
            <person name="Porcel B.M."/>
            <person name="Poulsen N."/>
            <person name="Robison M."/>
            <person name="Rychlewski L."/>
            <person name="Rynearson T.A."/>
            <person name="Schmutz J."/>
            <person name="Shapiro H."/>
            <person name="Siaut M."/>
            <person name="Stanley M."/>
            <person name="Sussman M.R."/>
            <person name="Taylor A.R."/>
            <person name="Vardi A."/>
            <person name="von Dassow P."/>
            <person name="Vyverman W."/>
            <person name="Willis A."/>
            <person name="Wyrwicz L.S."/>
            <person name="Rokhsar D.S."/>
            <person name="Weissenbach J."/>
            <person name="Armbrust E.V."/>
            <person name="Green B.R."/>
            <person name="Van de Peer Y."/>
            <person name="Grigoriev I.V."/>
        </authorList>
    </citation>
    <scope>NUCLEOTIDE SEQUENCE [LARGE SCALE GENOMIC DNA]</scope>
    <source>
        <strain evidence="2 3">CCMP1335</strain>
    </source>
</reference>